<evidence type="ECO:0000313" key="2">
    <source>
        <dbReference type="WBParaSite" id="SMUV_0000908901-mRNA-1"/>
    </source>
</evidence>
<dbReference type="InterPro" id="IPR024741">
    <property type="entry name" value="Condensin2_G2"/>
</dbReference>
<dbReference type="GO" id="GO:0000796">
    <property type="term" value="C:condensin complex"/>
    <property type="evidence" value="ECO:0007669"/>
    <property type="project" value="TreeGrafter"/>
</dbReference>
<dbReference type="Proteomes" id="UP000046393">
    <property type="component" value="Unplaced"/>
</dbReference>
<accession>A0A0N5AW07</accession>
<dbReference type="PANTHER" id="PTHR16199">
    <property type="entry name" value="CONDENSIN-2 COMPLEX SUBUNIT G2"/>
    <property type="match status" value="1"/>
</dbReference>
<name>A0A0N5AW07_9BILA</name>
<keyword evidence="1" id="KW-1185">Reference proteome</keyword>
<dbReference type="STRING" id="451379.A0A0N5AW07"/>
<dbReference type="SUPFAM" id="SSF48371">
    <property type="entry name" value="ARM repeat"/>
    <property type="match status" value="1"/>
</dbReference>
<evidence type="ECO:0000313" key="1">
    <source>
        <dbReference type="Proteomes" id="UP000046393"/>
    </source>
</evidence>
<sequence length="949" mass="107880">MAEEDECLDAVEEMSISKLQYHLAEYPKLLAKALVAEKGQKALIKKLYCDQYDLIEKCSVNDLRSAVCEESFLAIPEGRKLAVLFISKIGSKQFWILAKNVIQKTKTNRKMCEFYGEIFLSYWKMAKTDEERRSVELAFEDIVHYAICAKSPINEHFQQVLEPLIKGRNKQMDGMIERILRPNLWRSLQSPNDLARFNSCKLFFSFYPIIKNDDLENAEFISVQLASMADLITDSSIPIRAYSYVCFKINFMGMYPCFLLQIITKLSKDSSSEVRLSVYDGLQHMVRCAEAVNTVESSVRSLILKGINDNVVKQVLERFEIEKADSVKKKVLQFFSSVKKIAELLIKRIFTPNASADEILKRVTYMGNINRVAVVKFHECICRYRLISLDQAADHIIAMGTTVYKLTRSFEQSSDHSLATFDLTDITQSSIENVAPIIVDAAEDDNREGARIWRQLCFLIESLSVSYAILREPLSAEQYASKRAKVSRLLTKLFSYLLHCFKESSLAETVLIFGSTLRVGSELVQISNVLCKELCYAPNINPTLVAGYIEALANWNLEKIIDIVGRGICSMKNELKSWKQNQKRSKSTSLVDNTRDLEFVKDVISLKLSCNSIDCDSTSLFTTSNVVRALEIRKTLALILVNISAGDDKQKLLSEIHLDLKWFIELLPNLVTVEDKVTLDFLLSVSQAVLRLLSTHLESYAYEEKFLIDVASVVLMLCNQKAPHIFNGAQRLLSEFVYGPINTCLIWISSRCFDEGFDAKGCSDSFLDLLNTVQGYNNIANELLTELSRTFISIMVGALNDRIRKSQVADDPRGSNFETNVAIELLIHRILVRDRVFLRALLNTFRDIVQSGLLTQDLDDDDMIYMCGAELQFLHLCVEGTRGTTCDLSVSNERCTNQIAERKDLSQLVIFCFDCIENNLRNGSEALRSHCMYEELLLLCKNSFERQPS</sequence>
<dbReference type="AlphaFoldDB" id="A0A0N5AW07"/>
<reference evidence="2" key="1">
    <citation type="submission" date="2017-02" db="UniProtKB">
        <authorList>
            <consortium name="WormBaseParasite"/>
        </authorList>
    </citation>
    <scope>IDENTIFICATION</scope>
</reference>
<dbReference type="InterPro" id="IPR016024">
    <property type="entry name" value="ARM-type_fold"/>
</dbReference>
<protein>
    <submittedName>
        <fullName evidence="2">Condensin complex subunit 1</fullName>
    </submittedName>
</protein>
<dbReference type="GO" id="GO:0000070">
    <property type="term" value="P:mitotic sister chromatid segregation"/>
    <property type="evidence" value="ECO:0007669"/>
    <property type="project" value="TreeGrafter"/>
</dbReference>
<dbReference type="WBParaSite" id="SMUV_0000908901-mRNA-1">
    <property type="protein sequence ID" value="SMUV_0000908901-mRNA-1"/>
    <property type="gene ID" value="SMUV_0000908901"/>
</dbReference>
<dbReference type="PANTHER" id="PTHR16199:SF4">
    <property type="entry name" value="CONDENSIN-2 COMPLEX SUBUNIT G2"/>
    <property type="match status" value="1"/>
</dbReference>
<dbReference type="GO" id="GO:0005634">
    <property type="term" value="C:nucleus"/>
    <property type="evidence" value="ECO:0007669"/>
    <property type="project" value="InterPro"/>
</dbReference>
<proteinExistence type="predicted"/>
<dbReference type="Pfam" id="PF12422">
    <property type="entry name" value="Condensin2nSMC"/>
    <property type="match status" value="1"/>
</dbReference>
<organism evidence="1 2">
    <name type="scientific">Syphacia muris</name>
    <dbReference type="NCBI Taxonomy" id="451379"/>
    <lineage>
        <taxon>Eukaryota</taxon>
        <taxon>Metazoa</taxon>
        <taxon>Ecdysozoa</taxon>
        <taxon>Nematoda</taxon>
        <taxon>Chromadorea</taxon>
        <taxon>Rhabditida</taxon>
        <taxon>Spirurina</taxon>
        <taxon>Oxyuridomorpha</taxon>
        <taxon>Oxyuroidea</taxon>
        <taxon>Oxyuridae</taxon>
        <taxon>Syphacia</taxon>
    </lineage>
</organism>